<gene>
    <name evidence="1" type="ORF">EHRUM2_02700</name>
</gene>
<protein>
    <submittedName>
        <fullName evidence="1">Uncharacterized protein</fullName>
    </submittedName>
</protein>
<organism evidence="1 2">
    <name type="scientific">Ehrlichia ruminantium</name>
    <name type="common">heartwater rickettsia</name>
    <name type="synonym">Cowdria ruminantium</name>
    <dbReference type="NCBI Taxonomy" id="779"/>
    <lineage>
        <taxon>Bacteria</taxon>
        <taxon>Pseudomonadati</taxon>
        <taxon>Pseudomonadota</taxon>
        <taxon>Alphaproteobacteria</taxon>
        <taxon>Rickettsiales</taxon>
        <taxon>Anaplasmataceae</taxon>
        <taxon>Ehrlichia</taxon>
    </lineage>
</organism>
<evidence type="ECO:0000313" key="1">
    <source>
        <dbReference type="EMBL" id="GAT77061.1"/>
    </source>
</evidence>
<sequence length="62" mass="7235">MTYINITYQLILYIFSTRISGVTTINAPIYNRLLNTNARMVMAIVFVIKTLKKLFYKNNNSL</sequence>
<reference evidence="2" key="1">
    <citation type="submission" date="2016-05" db="EMBL/GenBank/DDBJ databases">
        <title>Draft genome sequences of four strains of Ehrlichia ruminantium, a tick-borne pathogen of ruminants, isolated from Zimbabwe, The Gambia and Ghana.</title>
        <authorList>
            <person name="Nakao R."/>
            <person name="Jongejan F."/>
            <person name="Sugimoto C."/>
        </authorList>
    </citation>
    <scope>NUCLEOTIDE SEQUENCE [LARGE SCALE GENOMIC DNA]</scope>
    <source>
        <strain evidence="2">Kerr Seringe</strain>
    </source>
</reference>
<dbReference type="AlphaFoldDB" id="A0A161LZR6"/>
<evidence type="ECO:0000313" key="2">
    <source>
        <dbReference type="Proteomes" id="UP000092677"/>
    </source>
</evidence>
<accession>A0A161LZR6</accession>
<dbReference type="Proteomes" id="UP000092677">
    <property type="component" value="Unassembled WGS sequence"/>
</dbReference>
<comment type="caution">
    <text evidence="1">The sequence shown here is derived from an EMBL/GenBank/DDBJ whole genome shotgun (WGS) entry which is preliminary data.</text>
</comment>
<proteinExistence type="predicted"/>
<dbReference type="EMBL" id="BDDL01000031">
    <property type="protein sequence ID" value="GAT77061.1"/>
    <property type="molecule type" value="Genomic_DNA"/>
</dbReference>
<name>A0A161LZR6_EHRRU</name>